<sequence>MAVGVEMPVEFLQAGHAAGRVAKLFQKLAQLLAQDGFVFQQDDLRHGTRLLGNRWRGGVICVAARDCDSMKRKYYPTVWAGLMLLALTLAAALAGAGQARAEPLHLIALGRLADAAGHLERLDDPAGTLTVDEAADASGAGG</sequence>
<accession>A0A9P6Y0Y3</accession>
<proteinExistence type="predicted"/>
<dbReference type="AlphaFoldDB" id="A0A9P6Y0Y3"/>
<evidence type="ECO:0000256" key="1">
    <source>
        <dbReference type="SAM" id="Phobius"/>
    </source>
</evidence>
<keyword evidence="1" id="KW-1133">Transmembrane helix</keyword>
<keyword evidence="1" id="KW-0472">Membrane</keyword>
<evidence type="ECO:0000313" key="2">
    <source>
        <dbReference type="EMBL" id="KAG1536775.1"/>
    </source>
</evidence>
<reference evidence="2 3" key="1">
    <citation type="journal article" date="2020" name="Microb. Genom.">
        <title>Genetic diversity of clinical and environmental Mucorales isolates obtained from an investigation of mucormycosis cases among solid organ transplant recipients.</title>
        <authorList>
            <person name="Nguyen M.H."/>
            <person name="Kaul D."/>
            <person name="Muto C."/>
            <person name="Cheng S.J."/>
            <person name="Richter R.A."/>
            <person name="Bruno V.M."/>
            <person name="Liu G."/>
            <person name="Beyhan S."/>
            <person name="Sundermann A.J."/>
            <person name="Mounaud S."/>
            <person name="Pasculle A.W."/>
            <person name="Nierman W.C."/>
            <person name="Driscoll E."/>
            <person name="Cumbie R."/>
            <person name="Clancy C.J."/>
            <person name="Dupont C.L."/>
        </authorList>
    </citation>
    <scope>NUCLEOTIDE SEQUENCE [LARGE SCALE GENOMIC DNA]</scope>
    <source>
        <strain evidence="2 3">GL24</strain>
    </source>
</reference>
<comment type="caution">
    <text evidence="2">The sequence shown here is derived from an EMBL/GenBank/DDBJ whole genome shotgun (WGS) entry which is preliminary data.</text>
</comment>
<gene>
    <name evidence="2" type="ORF">G6F50_014991</name>
</gene>
<feature type="transmembrane region" description="Helical" evidence="1">
    <location>
        <begin position="78"/>
        <end position="96"/>
    </location>
</feature>
<evidence type="ECO:0000313" key="3">
    <source>
        <dbReference type="Proteomes" id="UP000740926"/>
    </source>
</evidence>
<keyword evidence="1" id="KW-0812">Transmembrane</keyword>
<name>A0A9P6Y0Y3_9FUNG</name>
<keyword evidence="3" id="KW-1185">Reference proteome</keyword>
<protein>
    <submittedName>
        <fullName evidence="2">Uncharacterized protein</fullName>
    </submittedName>
</protein>
<organism evidence="2 3">
    <name type="scientific">Rhizopus delemar</name>
    <dbReference type="NCBI Taxonomy" id="936053"/>
    <lineage>
        <taxon>Eukaryota</taxon>
        <taxon>Fungi</taxon>
        <taxon>Fungi incertae sedis</taxon>
        <taxon>Mucoromycota</taxon>
        <taxon>Mucoromycotina</taxon>
        <taxon>Mucoromycetes</taxon>
        <taxon>Mucorales</taxon>
        <taxon>Mucorineae</taxon>
        <taxon>Rhizopodaceae</taxon>
        <taxon>Rhizopus</taxon>
    </lineage>
</organism>
<dbReference type="Proteomes" id="UP000740926">
    <property type="component" value="Unassembled WGS sequence"/>
</dbReference>
<dbReference type="EMBL" id="JAANIU010007760">
    <property type="protein sequence ID" value="KAG1536775.1"/>
    <property type="molecule type" value="Genomic_DNA"/>
</dbReference>